<proteinExistence type="predicted"/>
<evidence type="ECO:0000313" key="1">
    <source>
        <dbReference type="EMBL" id="TQM37624.1"/>
    </source>
</evidence>
<keyword evidence="2" id="KW-1185">Reference proteome</keyword>
<evidence type="ECO:0000313" key="2">
    <source>
        <dbReference type="Proteomes" id="UP000319818"/>
    </source>
</evidence>
<dbReference type="PROSITE" id="PS51257">
    <property type="entry name" value="PROKAR_LIPOPROTEIN"/>
    <property type="match status" value="1"/>
</dbReference>
<dbReference type="Proteomes" id="UP000319818">
    <property type="component" value="Unassembled WGS sequence"/>
</dbReference>
<organism evidence="1 2">
    <name type="scientific">Pseudonocardia cypriaca</name>
    <dbReference type="NCBI Taxonomy" id="882449"/>
    <lineage>
        <taxon>Bacteria</taxon>
        <taxon>Bacillati</taxon>
        <taxon>Actinomycetota</taxon>
        <taxon>Actinomycetes</taxon>
        <taxon>Pseudonocardiales</taxon>
        <taxon>Pseudonocardiaceae</taxon>
        <taxon>Pseudonocardia</taxon>
    </lineage>
</organism>
<dbReference type="RefSeq" id="WP_142104416.1">
    <property type="nucleotide sequence ID" value="NZ_VFPH01000002.1"/>
</dbReference>
<reference evidence="1 2" key="1">
    <citation type="submission" date="2019-06" db="EMBL/GenBank/DDBJ databases">
        <title>Sequencing the genomes of 1000 actinobacteria strains.</title>
        <authorList>
            <person name="Klenk H.-P."/>
        </authorList>
    </citation>
    <scope>NUCLEOTIDE SEQUENCE [LARGE SCALE GENOMIC DNA]</scope>
    <source>
        <strain evidence="1 2">DSM 45511</strain>
    </source>
</reference>
<accession>A0A543FV57</accession>
<sequence>MNVIRAFILGATVAMLAGCAATERPDVERVAEDFASGDPPARCALLAPAALAAVEREGPCLAEVAAAAPPGGEVLQSSVWGDEAQVRLSDDTLFLTRTSAGWKVVAAGCTANGELPYVCRLEGP</sequence>
<evidence type="ECO:0008006" key="3">
    <source>
        <dbReference type="Google" id="ProtNLM"/>
    </source>
</evidence>
<dbReference type="EMBL" id="VFPH01000002">
    <property type="protein sequence ID" value="TQM37624.1"/>
    <property type="molecule type" value="Genomic_DNA"/>
</dbReference>
<dbReference type="AlphaFoldDB" id="A0A543FV57"/>
<protein>
    <recommendedName>
        <fullName evidence="3">Lipoprotein</fullName>
    </recommendedName>
</protein>
<dbReference type="OrthoDB" id="5193742at2"/>
<name>A0A543FV57_9PSEU</name>
<comment type="caution">
    <text evidence="1">The sequence shown here is derived from an EMBL/GenBank/DDBJ whole genome shotgun (WGS) entry which is preliminary data.</text>
</comment>
<gene>
    <name evidence="1" type="ORF">FB388_4841</name>
</gene>